<proteinExistence type="inferred from homology"/>
<dbReference type="EMBL" id="JBHTLS010000009">
    <property type="protein sequence ID" value="MFD1103740.1"/>
    <property type="molecule type" value="Genomic_DNA"/>
</dbReference>
<dbReference type="SUPFAM" id="SSF56349">
    <property type="entry name" value="DNA breaking-rejoining enzymes"/>
    <property type="match status" value="1"/>
</dbReference>
<reference evidence="7" key="1">
    <citation type="journal article" date="2019" name="Int. J. Syst. Evol. Microbiol.">
        <title>The Global Catalogue of Microorganisms (GCM) 10K type strain sequencing project: providing services to taxonomists for standard genome sequencing and annotation.</title>
        <authorList>
            <consortium name="The Broad Institute Genomics Platform"/>
            <consortium name="The Broad Institute Genome Sequencing Center for Infectious Disease"/>
            <person name="Wu L."/>
            <person name="Ma J."/>
        </authorList>
    </citation>
    <scope>NUCLEOTIDE SEQUENCE [LARGE SCALE GENOMIC DNA]</scope>
    <source>
        <strain evidence="7">CCUG 54329</strain>
    </source>
</reference>
<accession>A0ABW3NXC5</accession>
<dbReference type="PANTHER" id="PTHR30629:SF2">
    <property type="entry name" value="PROPHAGE INTEGRASE INTS-RELATED"/>
    <property type="match status" value="1"/>
</dbReference>
<dbReference type="PROSITE" id="PS51900">
    <property type="entry name" value="CB"/>
    <property type="match status" value="1"/>
</dbReference>
<evidence type="ECO:0000256" key="1">
    <source>
        <dbReference type="ARBA" id="ARBA00008857"/>
    </source>
</evidence>
<keyword evidence="2" id="KW-0229">DNA integration</keyword>
<evidence type="ECO:0000256" key="2">
    <source>
        <dbReference type="ARBA" id="ARBA00022908"/>
    </source>
</evidence>
<keyword evidence="3 4" id="KW-0238">DNA-binding</keyword>
<comment type="similarity">
    <text evidence="1">Belongs to the 'phage' integrase family.</text>
</comment>
<dbReference type="Gene3D" id="3.30.160.390">
    <property type="entry name" value="Integrase, DNA-binding domain"/>
    <property type="match status" value="1"/>
</dbReference>
<evidence type="ECO:0000313" key="7">
    <source>
        <dbReference type="Proteomes" id="UP001597203"/>
    </source>
</evidence>
<organism evidence="6 7">
    <name type="scientific">Sphingobium olei</name>
    <dbReference type="NCBI Taxonomy" id="420955"/>
    <lineage>
        <taxon>Bacteria</taxon>
        <taxon>Pseudomonadati</taxon>
        <taxon>Pseudomonadota</taxon>
        <taxon>Alphaproteobacteria</taxon>
        <taxon>Sphingomonadales</taxon>
        <taxon>Sphingomonadaceae</taxon>
        <taxon>Sphingobium</taxon>
    </lineage>
</organism>
<dbReference type="CDD" id="cd00801">
    <property type="entry name" value="INT_P4_C"/>
    <property type="match status" value="1"/>
</dbReference>
<evidence type="ECO:0000259" key="5">
    <source>
        <dbReference type="PROSITE" id="PS51900"/>
    </source>
</evidence>
<feature type="domain" description="Core-binding (CB)" evidence="5">
    <location>
        <begin position="97"/>
        <end position="178"/>
    </location>
</feature>
<dbReference type="InterPro" id="IPR050808">
    <property type="entry name" value="Phage_Integrase"/>
</dbReference>
<dbReference type="Gene3D" id="1.10.150.130">
    <property type="match status" value="1"/>
</dbReference>
<evidence type="ECO:0000313" key="6">
    <source>
        <dbReference type="EMBL" id="MFD1103740.1"/>
    </source>
</evidence>
<evidence type="ECO:0000256" key="3">
    <source>
        <dbReference type="ARBA" id="ARBA00023125"/>
    </source>
</evidence>
<dbReference type="Proteomes" id="UP001597203">
    <property type="component" value="Unassembled WGS sequence"/>
</dbReference>
<dbReference type="InterPro" id="IPR010998">
    <property type="entry name" value="Integrase_recombinase_N"/>
</dbReference>
<dbReference type="RefSeq" id="WP_380908784.1">
    <property type="nucleotide sequence ID" value="NZ_JBHTLS010000009.1"/>
</dbReference>
<comment type="caution">
    <text evidence="6">The sequence shown here is derived from an EMBL/GenBank/DDBJ whole genome shotgun (WGS) entry which is preliminary data.</text>
</comment>
<dbReference type="InterPro" id="IPR011010">
    <property type="entry name" value="DNA_brk_join_enz"/>
</dbReference>
<protein>
    <submittedName>
        <fullName evidence="6">Tyrosine-type recombinase/integrase</fullName>
    </submittedName>
</protein>
<evidence type="ECO:0000256" key="4">
    <source>
        <dbReference type="PROSITE-ProRule" id="PRU01248"/>
    </source>
</evidence>
<keyword evidence="7" id="KW-1185">Reference proteome</keyword>
<dbReference type="Pfam" id="PF22022">
    <property type="entry name" value="Phage_int_M"/>
    <property type="match status" value="1"/>
</dbReference>
<dbReference type="InterPro" id="IPR025166">
    <property type="entry name" value="Integrase_DNA_bind_dom"/>
</dbReference>
<sequence length="417" mass="46987">MLTDAACRTSKPGESDYKLTDAQGLHLYVTRTGYKSWRLAYSFLGKKKRIVFGPYPAISLREAREMRDDARRLLARGIDPAIDKHQKKAAALAASETTVEIVARAWYQERSGMWSRSHSDRTLNMLEREVFASIGGLPITAITRPMIVQQVKKIEARGALEMARRYRTTLSSVFDYARGMGFALDNPAADEIPVKVAPLKRHPALTQIEQLRAMLWKIENASGHPIAKLASRLTALTAVRPGVVQATPWAEFSDMDRADPIWRIPAARMKLTVQEKLNSLMEHPVPLARQAVELLDTLKLLTGHSPYAFCSPNSPQKHISDVSVSKLYRQAGFADQHVPHGWRSAFSTIMNEIAMKEERPGDRVVIDLMLAHRQRGIEPIYNRSAYMKRRAEIAQEWADLLLLGFPPVSSILMTPRK</sequence>
<dbReference type="InterPro" id="IPR044068">
    <property type="entry name" value="CB"/>
</dbReference>
<gene>
    <name evidence="6" type="ORF">ACFQ24_02245</name>
</gene>
<dbReference type="InterPro" id="IPR053876">
    <property type="entry name" value="Phage_int_M"/>
</dbReference>
<dbReference type="InterPro" id="IPR038488">
    <property type="entry name" value="Integrase_DNA-bd_sf"/>
</dbReference>
<name>A0ABW3NXC5_9SPHN</name>
<dbReference type="PANTHER" id="PTHR30629">
    <property type="entry name" value="PROPHAGE INTEGRASE"/>
    <property type="match status" value="1"/>
</dbReference>
<dbReference type="Pfam" id="PF13356">
    <property type="entry name" value="Arm-DNA-bind_3"/>
    <property type="match status" value="1"/>
</dbReference>